<dbReference type="SUPFAM" id="SSF69318">
    <property type="entry name" value="Integrin alpha N-terminal domain"/>
    <property type="match status" value="1"/>
</dbReference>
<dbReference type="RefSeq" id="WP_381617572.1">
    <property type="nucleotide sequence ID" value="NZ_JBHTEB010000001.1"/>
</dbReference>
<dbReference type="EMBL" id="JBHTEB010000001">
    <property type="protein sequence ID" value="MFD0319254.1"/>
    <property type="molecule type" value="Genomic_DNA"/>
</dbReference>
<proteinExistence type="predicted"/>
<name>A0ABW2WJF5_9ACTN</name>
<reference evidence="2" key="1">
    <citation type="journal article" date="2019" name="Int. J. Syst. Evol. Microbiol.">
        <title>The Global Catalogue of Microorganisms (GCM) 10K type strain sequencing project: providing services to taxonomists for standard genome sequencing and annotation.</title>
        <authorList>
            <consortium name="The Broad Institute Genomics Platform"/>
            <consortium name="The Broad Institute Genome Sequencing Center for Infectious Disease"/>
            <person name="Wu L."/>
            <person name="Ma J."/>
        </authorList>
    </citation>
    <scope>NUCLEOTIDE SEQUENCE [LARGE SCALE GENOMIC DNA]</scope>
    <source>
        <strain evidence="2">CGMCC 4.7400</strain>
    </source>
</reference>
<evidence type="ECO:0000313" key="2">
    <source>
        <dbReference type="Proteomes" id="UP001597023"/>
    </source>
</evidence>
<organism evidence="1 2">
    <name type="scientific">Streptomyces flavalbus</name>
    <dbReference type="NCBI Taxonomy" id="2665155"/>
    <lineage>
        <taxon>Bacteria</taxon>
        <taxon>Bacillati</taxon>
        <taxon>Actinomycetota</taxon>
        <taxon>Actinomycetes</taxon>
        <taxon>Kitasatosporales</taxon>
        <taxon>Streptomycetaceae</taxon>
        <taxon>Streptomyces</taxon>
    </lineage>
</organism>
<gene>
    <name evidence="1" type="ORF">ACFQZ6_34570</name>
</gene>
<dbReference type="Gene3D" id="2.130.10.130">
    <property type="entry name" value="Integrin alpha, N-terminal"/>
    <property type="match status" value="1"/>
</dbReference>
<dbReference type="Proteomes" id="UP001597023">
    <property type="component" value="Unassembled WGS sequence"/>
</dbReference>
<comment type="caution">
    <text evidence="1">The sequence shown here is derived from an EMBL/GenBank/DDBJ whole genome shotgun (WGS) entry which is preliminary data.</text>
</comment>
<dbReference type="InterPro" id="IPR028994">
    <property type="entry name" value="Integrin_alpha_N"/>
</dbReference>
<evidence type="ECO:0008006" key="3">
    <source>
        <dbReference type="Google" id="ProtNLM"/>
    </source>
</evidence>
<keyword evidence="2" id="KW-1185">Reference proteome</keyword>
<protein>
    <recommendedName>
        <fullName evidence="3">VCBS repeat-containing protein</fullName>
    </recommendedName>
</protein>
<sequence>MPNWSNVVSVPGWFGWEDQGAGVAVGNIRGTGDSDVLVFHVDNPGGENHGYYRIGWNIQGDATVAGGWTDVKAVPGWFGWEDQGAGVALGDINGSGKQDLFVFHVDNPGGENHGYYRIGWDLNANGDVSGWSDIKAVPGWFGWENQGAGIALGDINGNGKQDLLVFHVDNPGGENHGYYRIGWDLNANGDVSGWSDIKAVPGWFGWENQGAGVALGNINGNGMRDLMVFHVDNPGGDNHGYYRIGWDLNANGDVSGWSDVRPVPGWFGWENQGADVALWDIRGDGNSDMLIFHVDNPAGDNHGFYRIGWDLEPA</sequence>
<evidence type="ECO:0000313" key="1">
    <source>
        <dbReference type="EMBL" id="MFD0319254.1"/>
    </source>
</evidence>
<accession>A0ABW2WJF5</accession>